<accession>A0A317PRU5</accession>
<dbReference type="InterPro" id="IPR008949">
    <property type="entry name" value="Isoprenoid_synthase_dom_sf"/>
</dbReference>
<dbReference type="EMBL" id="QGTR01000001">
    <property type="protein sequence ID" value="PWW04188.1"/>
    <property type="molecule type" value="Genomic_DNA"/>
</dbReference>
<gene>
    <name evidence="1" type="ORF">DFR52_101880</name>
</gene>
<organism evidence="1 2">
    <name type="scientific">Hoeflea marina</name>
    <dbReference type="NCBI Taxonomy" id="274592"/>
    <lineage>
        <taxon>Bacteria</taxon>
        <taxon>Pseudomonadati</taxon>
        <taxon>Pseudomonadota</taxon>
        <taxon>Alphaproteobacteria</taxon>
        <taxon>Hyphomicrobiales</taxon>
        <taxon>Rhizobiaceae</taxon>
        <taxon>Hoeflea</taxon>
    </lineage>
</organism>
<dbReference type="Pfam" id="PF00494">
    <property type="entry name" value="SQS_PSY"/>
    <property type="match status" value="1"/>
</dbReference>
<sequence length="290" mass="30960">MVPHASAEAGISDWTRSLSALREADRDRYLSLLLMPESARADIAALYLFNAEVAAVRDRVRESLPGEIRLQWWRDVISGERAIEAVNHPVAASLLRSIATRQLPTAPLMALCDAHVFDLYDDPMPDRGSYEGYAGETAAAMIQLTSVVLDPAASSESAIAAGHAGVAHAVAGHLMLLPQHRARGQVFVPGDILAATGLDRDAFLAGDDRAAVAAALSAFVALGREHLGKARAAMAPLPPSLRAAFIPAAIAAPVLDRAGRLGADCLTRPPQPPQWLRQWRLWRVSRGGAL</sequence>
<dbReference type="OrthoDB" id="9814909at2"/>
<dbReference type="InterPro" id="IPR002060">
    <property type="entry name" value="Squ/phyt_synthse"/>
</dbReference>
<evidence type="ECO:0000313" key="1">
    <source>
        <dbReference type="EMBL" id="PWW04188.1"/>
    </source>
</evidence>
<reference evidence="1 2" key="1">
    <citation type="submission" date="2018-05" db="EMBL/GenBank/DDBJ databases">
        <title>Genomic Encyclopedia of Type Strains, Phase IV (KMG-IV): sequencing the most valuable type-strain genomes for metagenomic binning, comparative biology and taxonomic classification.</title>
        <authorList>
            <person name="Goeker M."/>
        </authorList>
    </citation>
    <scope>NUCLEOTIDE SEQUENCE [LARGE SCALE GENOMIC DNA]</scope>
    <source>
        <strain evidence="1 2">DSM 16791</strain>
    </source>
</reference>
<dbReference type="Gene3D" id="1.10.600.10">
    <property type="entry name" value="Farnesyl Diphosphate Synthase"/>
    <property type="match status" value="1"/>
</dbReference>
<dbReference type="SUPFAM" id="SSF48576">
    <property type="entry name" value="Terpenoid synthases"/>
    <property type="match status" value="1"/>
</dbReference>
<dbReference type="AlphaFoldDB" id="A0A317PRU5"/>
<protein>
    <submittedName>
        <fullName evidence="1">Phytoene synthase</fullName>
    </submittedName>
</protein>
<comment type="caution">
    <text evidence="1">The sequence shown here is derived from an EMBL/GenBank/DDBJ whole genome shotgun (WGS) entry which is preliminary data.</text>
</comment>
<proteinExistence type="predicted"/>
<keyword evidence="2" id="KW-1185">Reference proteome</keyword>
<evidence type="ECO:0000313" key="2">
    <source>
        <dbReference type="Proteomes" id="UP000246352"/>
    </source>
</evidence>
<dbReference type="Proteomes" id="UP000246352">
    <property type="component" value="Unassembled WGS sequence"/>
</dbReference>
<name>A0A317PRU5_9HYPH</name>